<feature type="region of interest" description="Disordered" evidence="1">
    <location>
        <begin position="52"/>
        <end position="123"/>
    </location>
</feature>
<dbReference type="RefSeq" id="WP_122926800.1">
    <property type="nucleotide sequence ID" value="NZ_RHHU01000024.1"/>
</dbReference>
<accession>A0A3M8CT37</accession>
<evidence type="ECO:0000313" key="3">
    <source>
        <dbReference type="Proteomes" id="UP000269573"/>
    </source>
</evidence>
<feature type="compositionally biased region" description="Basic residues" evidence="1">
    <location>
        <begin position="111"/>
        <end position="123"/>
    </location>
</feature>
<dbReference type="AlphaFoldDB" id="A0A3M8CT37"/>
<comment type="caution">
    <text evidence="2">The sequence shown here is derived from an EMBL/GenBank/DDBJ whole genome shotgun (WGS) entry which is preliminary data.</text>
</comment>
<name>A0A3M8CT37_9BACL</name>
<gene>
    <name evidence="2" type="ORF">EDM59_29035</name>
</gene>
<feature type="compositionally biased region" description="Basic residues" evidence="1">
    <location>
        <begin position="86"/>
        <end position="97"/>
    </location>
</feature>
<protein>
    <submittedName>
        <fullName evidence="2">Uncharacterized protein</fullName>
    </submittedName>
</protein>
<dbReference type="EMBL" id="RHHU01000024">
    <property type="protein sequence ID" value="RNB78689.1"/>
    <property type="molecule type" value="Genomic_DNA"/>
</dbReference>
<reference evidence="2 3" key="1">
    <citation type="submission" date="2018-10" db="EMBL/GenBank/DDBJ databases">
        <title>Phylogenomics of Brevibacillus.</title>
        <authorList>
            <person name="Dunlap C."/>
        </authorList>
    </citation>
    <scope>NUCLEOTIDE SEQUENCE [LARGE SCALE GENOMIC DNA]</scope>
    <source>
        <strain evidence="2 3">JCM 15774</strain>
    </source>
</reference>
<sequence length="123" mass="13616">MSGDFVADLLGKLSKKTGREWTLADIMKLAEKFPKGGSQDIDAVMSELSDMGLNVPEETKEKVKERMKSGKSLTMDELGSLMRKDVKGKRSKVKKPKPAAGRGKPLSLAQRVKKLSARKKKNR</sequence>
<keyword evidence="3" id="KW-1185">Reference proteome</keyword>
<dbReference type="Proteomes" id="UP000269573">
    <property type="component" value="Unassembled WGS sequence"/>
</dbReference>
<feature type="compositionally biased region" description="Basic and acidic residues" evidence="1">
    <location>
        <begin position="57"/>
        <end position="68"/>
    </location>
</feature>
<evidence type="ECO:0000313" key="2">
    <source>
        <dbReference type="EMBL" id="RNB78689.1"/>
    </source>
</evidence>
<proteinExistence type="predicted"/>
<organism evidence="2 3">
    <name type="scientific">Brevibacillus nitrificans</name>
    <dbReference type="NCBI Taxonomy" id="651560"/>
    <lineage>
        <taxon>Bacteria</taxon>
        <taxon>Bacillati</taxon>
        <taxon>Bacillota</taxon>
        <taxon>Bacilli</taxon>
        <taxon>Bacillales</taxon>
        <taxon>Paenibacillaceae</taxon>
        <taxon>Brevibacillus</taxon>
    </lineage>
</organism>
<evidence type="ECO:0000256" key="1">
    <source>
        <dbReference type="SAM" id="MobiDB-lite"/>
    </source>
</evidence>